<dbReference type="Proteomes" id="UP000777935">
    <property type="component" value="Unassembled WGS sequence"/>
</dbReference>
<sequence>MDVPPFTLELAALNRDLSCFVLYETVEFKRVDCGIDFWGFDTKHLPNVEYARTRERTNMGSALVSAGAAVYECQDADHQNFQVDPSNEVHNLYWLSILCGKSNRDK</sequence>
<evidence type="ECO:0000313" key="1">
    <source>
        <dbReference type="EMBL" id="NSX54540.1"/>
    </source>
</evidence>
<reference evidence="1 2" key="1">
    <citation type="submission" date="2020-06" db="EMBL/GenBank/DDBJ databases">
        <title>Sulfitobacter algicola sp. nov., isolated from green algae.</title>
        <authorList>
            <person name="Wang C."/>
        </authorList>
    </citation>
    <scope>NUCLEOTIDE SEQUENCE [LARGE SCALE GENOMIC DNA]</scope>
    <source>
        <strain evidence="1 2">1151</strain>
    </source>
</reference>
<dbReference type="EMBL" id="JABUFE010000003">
    <property type="protein sequence ID" value="NSX54540.1"/>
    <property type="molecule type" value="Genomic_DNA"/>
</dbReference>
<keyword evidence="2" id="KW-1185">Reference proteome</keyword>
<comment type="caution">
    <text evidence="1">The sequence shown here is derived from an EMBL/GenBank/DDBJ whole genome shotgun (WGS) entry which is preliminary data.</text>
</comment>
<gene>
    <name evidence="1" type="ORF">HRQ87_06955</name>
</gene>
<organism evidence="1 2">
    <name type="scientific">Parasulfitobacter algicola</name>
    <dbReference type="NCBI Taxonomy" id="2614809"/>
    <lineage>
        <taxon>Bacteria</taxon>
        <taxon>Pseudomonadati</taxon>
        <taxon>Pseudomonadota</taxon>
        <taxon>Alphaproteobacteria</taxon>
        <taxon>Rhodobacterales</taxon>
        <taxon>Roseobacteraceae</taxon>
        <taxon>Parasulfitobacter</taxon>
    </lineage>
</organism>
<accession>A0ABX2IPR0</accession>
<proteinExistence type="predicted"/>
<protein>
    <submittedName>
        <fullName evidence="1">Uncharacterized protein</fullName>
    </submittedName>
</protein>
<evidence type="ECO:0000313" key="2">
    <source>
        <dbReference type="Proteomes" id="UP000777935"/>
    </source>
</evidence>
<dbReference type="RefSeq" id="WP_174136671.1">
    <property type="nucleotide sequence ID" value="NZ_JABUFE010000003.1"/>
</dbReference>
<name>A0ABX2IPR0_9RHOB</name>